<reference evidence="2" key="1">
    <citation type="submission" date="2021-05" db="EMBL/GenBank/DDBJ databases">
        <title>A free-living protist that lacks canonical eukaryotic 1 DNA replication and segregation systems.</title>
        <authorList>
            <person name="Salas-Leiva D.E."/>
            <person name="Tromer E.C."/>
            <person name="Curtis B.A."/>
            <person name="Jerlstrom-Hultqvist J."/>
            <person name="Kolisko M."/>
            <person name="Yi Z."/>
            <person name="Salas-Leiva J.S."/>
            <person name="Gallot-Lavallee L."/>
            <person name="Kops G.J.P.L."/>
            <person name="Archibald J.M."/>
            <person name="Simpson A.G.B."/>
            <person name="Roger A.J."/>
        </authorList>
    </citation>
    <scope>NUCLEOTIDE SEQUENCE</scope>
    <source>
        <strain evidence="2">BICM</strain>
    </source>
</reference>
<evidence type="ECO:0000313" key="3">
    <source>
        <dbReference type="Proteomes" id="UP000717585"/>
    </source>
</evidence>
<dbReference type="AlphaFoldDB" id="A0A8J6E962"/>
<dbReference type="EMBL" id="JAHDYR010000031">
    <property type="protein sequence ID" value="KAG9392860.1"/>
    <property type="molecule type" value="Genomic_DNA"/>
</dbReference>
<accession>A0A8J6E962</accession>
<feature type="region of interest" description="Disordered" evidence="1">
    <location>
        <begin position="97"/>
        <end position="132"/>
    </location>
</feature>
<protein>
    <submittedName>
        <fullName evidence="2">Uncharacterized protein</fullName>
    </submittedName>
</protein>
<feature type="compositionally biased region" description="Polar residues" evidence="1">
    <location>
        <begin position="106"/>
        <end position="117"/>
    </location>
</feature>
<keyword evidence="3" id="KW-1185">Reference proteome</keyword>
<evidence type="ECO:0000313" key="2">
    <source>
        <dbReference type="EMBL" id="KAG9392860.1"/>
    </source>
</evidence>
<proteinExistence type="predicted"/>
<name>A0A8J6E962_9EUKA</name>
<gene>
    <name evidence="2" type="ORF">J8273_5793</name>
</gene>
<dbReference type="Proteomes" id="UP000717585">
    <property type="component" value="Unassembled WGS sequence"/>
</dbReference>
<evidence type="ECO:0000256" key="1">
    <source>
        <dbReference type="SAM" id="MobiDB-lite"/>
    </source>
</evidence>
<sequence>MAENERNKQNTARDMLWDCAGLSYSHSFDILSSSQEAGTEIQRQSKRKRHAMTIGDDSTFNQLLIAPPSVIYDERSRNSIDDELIIPSRTYELDVNDARQPPLSPSFPTNSFGTSAYPSRDITERPDSPSTDYTLTDGERAYEIVSGSSSEMHMCLTEEQDYLGNTTNCTDGRVSPKVEPDDGDPRAPLLARLWQWLVHIIYDYVL</sequence>
<organism evidence="2 3">
    <name type="scientific">Carpediemonas membranifera</name>
    <dbReference type="NCBI Taxonomy" id="201153"/>
    <lineage>
        <taxon>Eukaryota</taxon>
        <taxon>Metamonada</taxon>
        <taxon>Carpediemonas-like organisms</taxon>
        <taxon>Carpediemonas</taxon>
    </lineage>
</organism>
<comment type="caution">
    <text evidence="2">The sequence shown here is derived from an EMBL/GenBank/DDBJ whole genome shotgun (WGS) entry which is preliminary data.</text>
</comment>